<name>A0A2T5XU44_9FLAO</name>
<sequence>MTSEEIKAIVYYIQGLQVLWKEGYNAEKVALYSYQFNLRAGMDMPDELLDVIEMLEMWDDNWIYGAVPLTEKEAAAVIQEELNIDIYHPEKDIIALVTNEFINQLKNECSSNRIVAKALENAQELITYNEYLIALQNVLNELLTHHIRIPAHILAIIDVVEDPHIQRLQASLWGI</sequence>
<accession>A0A2T5XU44</accession>
<reference evidence="1 2" key="1">
    <citation type="submission" date="2018-04" db="EMBL/GenBank/DDBJ databases">
        <title>Genomic Encyclopedia of Archaeal and Bacterial Type Strains, Phase II (KMG-II): from individual species to whole genera.</title>
        <authorList>
            <person name="Goeker M."/>
        </authorList>
    </citation>
    <scope>NUCLEOTIDE SEQUENCE [LARGE SCALE GENOMIC DNA]</scope>
    <source>
        <strain evidence="1 2">DSM 22902</strain>
    </source>
</reference>
<dbReference type="EMBL" id="QBKG01000007">
    <property type="protein sequence ID" value="PTX06422.1"/>
    <property type="molecule type" value="Genomic_DNA"/>
</dbReference>
<protein>
    <submittedName>
        <fullName evidence="1">Uncharacterized protein</fullName>
    </submittedName>
</protein>
<proteinExistence type="predicted"/>
<comment type="caution">
    <text evidence="1">The sequence shown here is derived from an EMBL/GenBank/DDBJ whole genome shotgun (WGS) entry which is preliminary data.</text>
</comment>
<organism evidence="1 2">
    <name type="scientific">Capnocytophaga leadbetteri</name>
    <dbReference type="NCBI Taxonomy" id="327575"/>
    <lineage>
        <taxon>Bacteria</taxon>
        <taxon>Pseudomonadati</taxon>
        <taxon>Bacteroidota</taxon>
        <taxon>Flavobacteriia</taxon>
        <taxon>Flavobacteriales</taxon>
        <taxon>Flavobacteriaceae</taxon>
        <taxon>Capnocytophaga</taxon>
    </lineage>
</organism>
<evidence type="ECO:0000313" key="1">
    <source>
        <dbReference type="EMBL" id="PTX06422.1"/>
    </source>
</evidence>
<dbReference type="Proteomes" id="UP000243985">
    <property type="component" value="Unassembled WGS sequence"/>
</dbReference>
<dbReference type="AlphaFoldDB" id="A0A2T5XU44"/>
<dbReference type="RefSeq" id="WP_107782266.1">
    <property type="nucleotide sequence ID" value="NZ_QBKG01000007.1"/>
</dbReference>
<dbReference type="GeneID" id="84580871"/>
<gene>
    <name evidence="1" type="ORF">C8P65_10780</name>
</gene>
<evidence type="ECO:0000313" key="2">
    <source>
        <dbReference type="Proteomes" id="UP000243985"/>
    </source>
</evidence>